<comment type="caution">
    <text evidence="1">The sequence shown here is derived from an EMBL/GenBank/DDBJ whole genome shotgun (WGS) entry which is preliminary data.</text>
</comment>
<dbReference type="RefSeq" id="WP_343812093.1">
    <property type="nucleotide sequence ID" value="NZ_BAAADS010000012.1"/>
</dbReference>
<gene>
    <name evidence="1" type="ORF">GCM10009001_16990</name>
</gene>
<evidence type="ECO:0000313" key="1">
    <source>
        <dbReference type="EMBL" id="GAA0601044.1"/>
    </source>
</evidence>
<dbReference type="EMBL" id="BAAADS010000012">
    <property type="protein sequence ID" value="GAA0601044.1"/>
    <property type="molecule type" value="Genomic_DNA"/>
</dbReference>
<name>A0ABP3R044_9BACI</name>
<protein>
    <recommendedName>
        <fullName evidence="3">Cytosolic protein</fullName>
    </recommendedName>
</protein>
<keyword evidence="2" id="KW-1185">Reference proteome</keyword>
<evidence type="ECO:0008006" key="3">
    <source>
        <dbReference type="Google" id="ProtNLM"/>
    </source>
</evidence>
<evidence type="ECO:0000313" key="2">
    <source>
        <dbReference type="Proteomes" id="UP001500866"/>
    </source>
</evidence>
<proteinExistence type="predicted"/>
<sequence>MAFRHTLGRLLGNHAETNENHLDASLQTRYYKTTKDRALKVFKNFFEENERFRINAVSNERGEVSASIIKGKNAFIVGTVIMVRPHQTAIDFSVTTESAFPFDLGYSTKVIHELYHQADKELPAIPKTNR</sequence>
<reference evidence="2" key="1">
    <citation type="journal article" date="2019" name="Int. J. Syst. Evol. Microbiol.">
        <title>The Global Catalogue of Microorganisms (GCM) 10K type strain sequencing project: providing services to taxonomists for standard genome sequencing and annotation.</title>
        <authorList>
            <consortium name="The Broad Institute Genomics Platform"/>
            <consortium name="The Broad Institute Genome Sequencing Center for Infectious Disease"/>
            <person name="Wu L."/>
            <person name="Ma J."/>
        </authorList>
    </citation>
    <scope>NUCLEOTIDE SEQUENCE [LARGE SCALE GENOMIC DNA]</scope>
    <source>
        <strain evidence="2">JCM 15395</strain>
    </source>
</reference>
<dbReference type="Proteomes" id="UP001500866">
    <property type="component" value="Unassembled WGS sequence"/>
</dbReference>
<accession>A0ABP3R044</accession>
<organism evidence="1 2">
    <name type="scientific">Virgibacillus siamensis</name>
    <dbReference type="NCBI Taxonomy" id="480071"/>
    <lineage>
        <taxon>Bacteria</taxon>
        <taxon>Bacillati</taxon>
        <taxon>Bacillota</taxon>
        <taxon>Bacilli</taxon>
        <taxon>Bacillales</taxon>
        <taxon>Bacillaceae</taxon>
        <taxon>Virgibacillus</taxon>
    </lineage>
</organism>